<keyword evidence="4" id="KW-1185">Reference proteome</keyword>
<keyword evidence="3" id="KW-0540">Nuclease</keyword>
<keyword evidence="1" id="KW-0732">Signal</keyword>
<comment type="caution">
    <text evidence="3">The sequence shown here is derived from an EMBL/GenBank/DDBJ whole genome shotgun (WGS) entry which is preliminary data.</text>
</comment>
<evidence type="ECO:0000313" key="4">
    <source>
        <dbReference type="Proteomes" id="UP001430172"/>
    </source>
</evidence>
<dbReference type="InterPro" id="IPR036691">
    <property type="entry name" value="Endo/exonu/phosph_ase_sf"/>
</dbReference>
<proteinExistence type="predicted"/>
<dbReference type="InterPro" id="IPR005135">
    <property type="entry name" value="Endo/exonuclease/phosphatase"/>
</dbReference>
<dbReference type="Pfam" id="PF03372">
    <property type="entry name" value="Exo_endo_phos"/>
    <property type="match status" value="1"/>
</dbReference>
<dbReference type="EMBL" id="JAFDVD010000007">
    <property type="protein sequence ID" value="MBM6400148.1"/>
    <property type="molecule type" value="Genomic_DNA"/>
</dbReference>
<dbReference type="Proteomes" id="UP001430172">
    <property type="component" value="Unassembled WGS sequence"/>
</dbReference>
<name>A0ABS2CJX7_9MICO</name>
<feature type="domain" description="Endonuclease/exonuclease/phosphatase" evidence="2">
    <location>
        <begin position="53"/>
        <end position="254"/>
    </location>
</feature>
<evidence type="ECO:0000313" key="3">
    <source>
        <dbReference type="EMBL" id="MBM6400148.1"/>
    </source>
</evidence>
<dbReference type="Gene3D" id="3.60.10.10">
    <property type="entry name" value="Endonuclease/exonuclease/phosphatase"/>
    <property type="match status" value="1"/>
</dbReference>
<sequence>MKLRTRPLLAALAVAGVTAAGLVGTTATAPAAEAAAPTTIRVIQHNTDQHKDRFQQVVRDLEQGRADVATMQEVCQSWVKDLKKKHKGWTVSYHEQTSNDRCPAGKGNVAIRPGKGSIFAEAYKVPGEGKTFGLACVVFGFGGHRTHACSTHLSTYDTNAAVVRRGETERIKAITNAWIDAQDAVIVAGDLNSQPTSTELDPLYMYPQARSEGRFVEAGQLPKGRMKRVGPDTHRKGKIDYVFFSENHTPLGAGGKLVQDPTTGHKILRVTTTLR</sequence>
<evidence type="ECO:0000256" key="1">
    <source>
        <dbReference type="SAM" id="SignalP"/>
    </source>
</evidence>
<dbReference type="SUPFAM" id="SSF56219">
    <property type="entry name" value="DNase I-like"/>
    <property type="match status" value="1"/>
</dbReference>
<keyword evidence="3" id="KW-0255">Endonuclease</keyword>
<feature type="chain" id="PRO_5047132180" evidence="1">
    <location>
        <begin position="20"/>
        <end position="275"/>
    </location>
</feature>
<accession>A0ABS2CJX7</accession>
<feature type="signal peptide" evidence="1">
    <location>
        <begin position="1"/>
        <end position="19"/>
    </location>
</feature>
<protein>
    <submittedName>
        <fullName evidence="3">Endonuclease/exonuclease/phosphatase family protein</fullName>
    </submittedName>
</protein>
<dbReference type="RefSeq" id="WP_204130612.1">
    <property type="nucleotide sequence ID" value="NZ_JAFDVD010000007.1"/>
</dbReference>
<keyword evidence="3" id="KW-0378">Hydrolase</keyword>
<evidence type="ECO:0000259" key="2">
    <source>
        <dbReference type="Pfam" id="PF03372"/>
    </source>
</evidence>
<organism evidence="3 4">
    <name type="scientific">Phycicoccus sonneratiae</name>
    <dbReference type="NCBI Taxonomy" id="2807628"/>
    <lineage>
        <taxon>Bacteria</taxon>
        <taxon>Bacillati</taxon>
        <taxon>Actinomycetota</taxon>
        <taxon>Actinomycetes</taxon>
        <taxon>Micrococcales</taxon>
        <taxon>Intrasporangiaceae</taxon>
        <taxon>Phycicoccus</taxon>
    </lineage>
</organism>
<gene>
    <name evidence="3" type="ORF">JQN70_07115</name>
</gene>
<reference evidence="3" key="1">
    <citation type="submission" date="2021-02" db="EMBL/GenBank/DDBJ databases">
        <title>Phycicoccus sp. MQZ13P-5T, whole genome shotgun sequence.</title>
        <authorList>
            <person name="Tuo L."/>
        </authorList>
    </citation>
    <scope>NUCLEOTIDE SEQUENCE</scope>
    <source>
        <strain evidence="3">MQZ13P-5</strain>
    </source>
</reference>
<dbReference type="GO" id="GO:0004519">
    <property type="term" value="F:endonuclease activity"/>
    <property type="evidence" value="ECO:0007669"/>
    <property type="project" value="UniProtKB-KW"/>
</dbReference>